<keyword evidence="3" id="KW-1185">Reference proteome</keyword>
<evidence type="ECO:0000313" key="2">
    <source>
        <dbReference type="EMBL" id="PAV16686.1"/>
    </source>
</evidence>
<dbReference type="EMBL" id="NBII01000008">
    <property type="protein sequence ID" value="PAV16686.1"/>
    <property type="molecule type" value="Genomic_DNA"/>
</dbReference>
<accession>A0A286UAW3</accession>
<evidence type="ECO:0000256" key="1">
    <source>
        <dbReference type="SAM" id="MobiDB-lite"/>
    </source>
</evidence>
<gene>
    <name evidence="2" type="ORF">PNOK_0830600</name>
</gene>
<proteinExistence type="predicted"/>
<dbReference type="OrthoDB" id="3241355at2759"/>
<reference evidence="2 3" key="1">
    <citation type="journal article" date="2017" name="Mol. Ecol.">
        <title>Comparative and population genomic landscape of Phellinus noxius: A hypervariable fungus causing root rot in trees.</title>
        <authorList>
            <person name="Chung C.L."/>
            <person name="Lee T.J."/>
            <person name="Akiba M."/>
            <person name="Lee H.H."/>
            <person name="Kuo T.H."/>
            <person name="Liu D."/>
            <person name="Ke H.M."/>
            <person name="Yokoi T."/>
            <person name="Roa M.B."/>
            <person name="Lu M.J."/>
            <person name="Chang Y.Y."/>
            <person name="Ann P.J."/>
            <person name="Tsai J.N."/>
            <person name="Chen C.Y."/>
            <person name="Tzean S.S."/>
            <person name="Ota Y."/>
            <person name="Hattori T."/>
            <person name="Sahashi N."/>
            <person name="Liou R.F."/>
            <person name="Kikuchi T."/>
            <person name="Tsai I.J."/>
        </authorList>
    </citation>
    <scope>NUCLEOTIDE SEQUENCE [LARGE SCALE GENOMIC DNA]</scope>
    <source>
        <strain evidence="2 3">FFPRI411160</strain>
    </source>
</reference>
<sequence length="329" mass="37495">MSSVVESLDSPAGTIPPLFVSFAASKPLWIRRKVELAVRTKQTDRLHFIIPQEMESYHERMRGSNSSSSGSGGGGDRTSESTSSDAGGNVVDSDSTRETSSVTSPSQTDVQSPFSDRYAGEDHDHDMGEDELREDDTDMGNSDSEKLIPEEQVLIEELRIKAISLKKRLMERWNKKLVKEEADDLLHSDEPITKTHKGHKKLQEQAAKQKGTIHCSFSSCDWTFSSRTQTFKRHIYTHYPFAYFCPVCLEIVCREDSLDRHLQNKTKGQCVDSAGARRFRITRASDGRVRVNMNKKFFNLYYLGAMEEYDMPDEHFEIIAKRKRHAPLY</sequence>
<feature type="region of interest" description="Disordered" evidence="1">
    <location>
        <begin position="57"/>
        <end position="147"/>
    </location>
</feature>
<dbReference type="AlphaFoldDB" id="A0A286UAW3"/>
<dbReference type="Proteomes" id="UP000217199">
    <property type="component" value="Unassembled WGS sequence"/>
</dbReference>
<evidence type="ECO:0000313" key="3">
    <source>
        <dbReference type="Proteomes" id="UP000217199"/>
    </source>
</evidence>
<feature type="compositionally biased region" description="Polar residues" evidence="1">
    <location>
        <begin position="98"/>
        <end position="114"/>
    </location>
</feature>
<feature type="compositionally biased region" description="Acidic residues" evidence="1">
    <location>
        <begin position="127"/>
        <end position="138"/>
    </location>
</feature>
<dbReference type="InParanoid" id="A0A286UAW3"/>
<organism evidence="2 3">
    <name type="scientific">Pyrrhoderma noxium</name>
    <dbReference type="NCBI Taxonomy" id="2282107"/>
    <lineage>
        <taxon>Eukaryota</taxon>
        <taxon>Fungi</taxon>
        <taxon>Dikarya</taxon>
        <taxon>Basidiomycota</taxon>
        <taxon>Agaricomycotina</taxon>
        <taxon>Agaricomycetes</taxon>
        <taxon>Hymenochaetales</taxon>
        <taxon>Hymenochaetaceae</taxon>
        <taxon>Pyrrhoderma</taxon>
    </lineage>
</organism>
<protein>
    <submittedName>
        <fullName evidence="2">Uncharacterized protein</fullName>
    </submittedName>
</protein>
<name>A0A286UAW3_9AGAM</name>
<comment type="caution">
    <text evidence="2">The sequence shown here is derived from an EMBL/GenBank/DDBJ whole genome shotgun (WGS) entry which is preliminary data.</text>
</comment>